<name>A0ABR4NF26_9FUNG</name>
<keyword evidence="2" id="KW-1185">Reference proteome</keyword>
<reference evidence="1 2" key="1">
    <citation type="submission" date="2023-09" db="EMBL/GenBank/DDBJ databases">
        <title>Pangenome analysis of Batrachochytrium dendrobatidis and related Chytrids.</title>
        <authorList>
            <person name="Yacoub M.N."/>
            <person name="Stajich J.E."/>
            <person name="James T.Y."/>
        </authorList>
    </citation>
    <scope>NUCLEOTIDE SEQUENCE [LARGE SCALE GENOMIC DNA]</scope>
    <source>
        <strain evidence="1 2">JEL0888</strain>
    </source>
</reference>
<evidence type="ECO:0000313" key="1">
    <source>
        <dbReference type="EMBL" id="KAL2918125.1"/>
    </source>
</evidence>
<gene>
    <name evidence="1" type="primary">MDH1B</name>
    <name evidence="1" type="ORF">HK105_202052</name>
</gene>
<accession>A0ABR4NF26</accession>
<sequence length="109" mass="12638">MLGYFLERNLPDFHVAVEPRPDADWRSFVEHKFRENGWDMRSARDRNLKKPDAMEQLIWIETGELVGDACDFLKLIKHSYNHETNLDDALLGRIAVENVANLKAGIKSK</sequence>
<protein>
    <submittedName>
        <fullName evidence="1">Malate dehydrogenase 1B</fullName>
    </submittedName>
</protein>
<organism evidence="1 2">
    <name type="scientific">Polyrhizophydium stewartii</name>
    <dbReference type="NCBI Taxonomy" id="2732419"/>
    <lineage>
        <taxon>Eukaryota</taxon>
        <taxon>Fungi</taxon>
        <taxon>Fungi incertae sedis</taxon>
        <taxon>Chytridiomycota</taxon>
        <taxon>Chytridiomycota incertae sedis</taxon>
        <taxon>Chytridiomycetes</taxon>
        <taxon>Rhizophydiales</taxon>
        <taxon>Rhizophydiales incertae sedis</taxon>
        <taxon>Polyrhizophydium</taxon>
    </lineage>
</organism>
<proteinExistence type="predicted"/>
<dbReference type="EMBL" id="JADGIZ020000007">
    <property type="protein sequence ID" value="KAL2918125.1"/>
    <property type="molecule type" value="Genomic_DNA"/>
</dbReference>
<evidence type="ECO:0000313" key="2">
    <source>
        <dbReference type="Proteomes" id="UP001527925"/>
    </source>
</evidence>
<comment type="caution">
    <text evidence="1">The sequence shown here is derived from an EMBL/GenBank/DDBJ whole genome shotgun (WGS) entry which is preliminary data.</text>
</comment>
<dbReference type="Proteomes" id="UP001527925">
    <property type="component" value="Unassembled WGS sequence"/>
</dbReference>